<feature type="binding site" evidence="18">
    <location>
        <position position="149"/>
    </location>
    <ligand>
        <name>K(+)</name>
        <dbReference type="ChEBI" id="CHEBI:29103"/>
    </ligand>
</feature>
<protein>
    <recommendedName>
        <fullName evidence="19">Bifunctional NAD(P)H-hydrate repair enzyme</fullName>
    </recommendedName>
    <alternativeName>
        <fullName evidence="19">Nicotinamide nucleotide repair protein</fullName>
    </alternativeName>
    <domain>
        <recommendedName>
            <fullName evidence="19">ADP-dependent (S)-NAD(P)H-hydrate dehydratase</fullName>
            <ecNumber evidence="19">4.2.1.136</ecNumber>
        </recommendedName>
        <alternativeName>
            <fullName evidence="19">ADP-dependent NAD(P)HX dehydratase</fullName>
        </alternativeName>
    </domain>
    <domain>
        <recommendedName>
            <fullName evidence="19">NAD(P)H-hydrate epimerase</fullName>
            <ecNumber evidence="19">5.1.99.6</ecNumber>
        </recommendedName>
    </domain>
</protein>
<feature type="binding site" evidence="18">
    <location>
        <position position="146"/>
    </location>
    <ligand>
        <name>(6S)-NADPHX</name>
        <dbReference type="ChEBI" id="CHEBI:64076"/>
    </ligand>
</feature>
<feature type="binding site" evidence="17">
    <location>
        <begin position="378"/>
        <end position="382"/>
    </location>
    <ligand>
        <name>AMP</name>
        <dbReference type="ChEBI" id="CHEBI:456215"/>
    </ligand>
</feature>
<dbReference type="PROSITE" id="PS51383">
    <property type="entry name" value="YJEF_C_3"/>
    <property type="match status" value="1"/>
</dbReference>
<comment type="cofactor">
    <cofactor evidence="18 19">
        <name>K(+)</name>
        <dbReference type="ChEBI" id="CHEBI:29103"/>
    </cofactor>
    <text evidence="18 19">Binds 1 potassium ion per subunit.</text>
</comment>
<dbReference type="InterPro" id="IPR036652">
    <property type="entry name" value="YjeF_N_dom_sf"/>
</dbReference>
<comment type="catalytic activity">
    <reaction evidence="16 17 19">
        <text>(6S)-NADPHX + ADP = AMP + phosphate + NADPH + H(+)</text>
        <dbReference type="Rhea" id="RHEA:32235"/>
        <dbReference type="ChEBI" id="CHEBI:15378"/>
        <dbReference type="ChEBI" id="CHEBI:43474"/>
        <dbReference type="ChEBI" id="CHEBI:57783"/>
        <dbReference type="ChEBI" id="CHEBI:64076"/>
        <dbReference type="ChEBI" id="CHEBI:456215"/>
        <dbReference type="ChEBI" id="CHEBI:456216"/>
        <dbReference type="EC" id="4.2.1.136"/>
    </reaction>
</comment>
<evidence type="ECO:0000256" key="13">
    <source>
        <dbReference type="ARBA" id="ARBA00023268"/>
    </source>
</evidence>
<feature type="binding site" evidence="18">
    <location>
        <begin position="117"/>
        <end position="123"/>
    </location>
    <ligand>
        <name>(6S)-NADPHX</name>
        <dbReference type="ChEBI" id="CHEBI:64076"/>
    </ligand>
</feature>
<organism evidence="22 23">
    <name type="scientific">Aurantiacibacter flavus</name>
    <dbReference type="NCBI Taxonomy" id="3145232"/>
    <lineage>
        <taxon>Bacteria</taxon>
        <taxon>Pseudomonadati</taxon>
        <taxon>Pseudomonadota</taxon>
        <taxon>Alphaproteobacteria</taxon>
        <taxon>Sphingomonadales</taxon>
        <taxon>Erythrobacteraceae</taxon>
        <taxon>Aurantiacibacter</taxon>
    </lineage>
</organism>
<comment type="catalytic activity">
    <reaction evidence="1 18 19">
        <text>(6R)-NADHX = (6S)-NADHX</text>
        <dbReference type="Rhea" id="RHEA:32215"/>
        <dbReference type="ChEBI" id="CHEBI:64074"/>
        <dbReference type="ChEBI" id="CHEBI:64075"/>
        <dbReference type="EC" id="5.1.99.6"/>
    </reaction>
</comment>
<evidence type="ECO:0000256" key="2">
    <source>
        <dbReference type="ARBA" id="ARBA00000909"/>
    </source>
</evidence>
<dbReference type="RefSeq" id="WP_346783791.1">
    <property type="nucleotide sequence ID" value="NZ_JBDLBR010000001.1"/>
</dbReference>
<comment type="similarity">
    <text evidence="3 19">In the N-terminal section; belongs to the NnrE/AIBP family.</text>
</comment>
<reference evidence="22 23" key="1">
    <citation type="submission" date="2024-05" db="EMBL/GenBank/DDBJ databases">
        <authorList>
            <person name="Park S."/>
        </authorList>
    </citation>
    <scope>NUCLEOTIDE SEQUENCE [LARGE SCALE GENOMIC DNA]</scope>
    <source>
        <strain evidence="22 23">DGU5</strain>
    </source>
</reference>
<evidence type="ECO:0000313" key="23">
    <source>
        <dbReference type="Proteomes" id="UP001484535"/>
    </source>
</evidence>
<dbReference type="EC" id="4.2.1.136" evidence="19"/>
<dbReference type="PIRSF" id="PIRSF017184">
    <property type="entry name" value="Nnr"/>
    <property type="match status" value="1"/>
</dbReference>
<evidence type="ECO:0000256" key="11">
    <source>
        <dbReference type="ARBA" id="ARBA00023235"/>
    </source>
</evidence>
<evidence type="ECO:0000313" key="22">
    <source>
        <dbReference type="EMBL" id="MEN7536354.1"/>
    </source>
</evidence>
<evidence type="ECO:0000256" key="5">
    <source>
        <dbReference type="ARBA" id="ARBA00022723"/>
    </source>
</evidence>
<comment type="similarity">
    <text evidence="4 19">In the C-terminal section; belongs to the NnrD/CARKD family.</text>
</comment>
<comment type="caution">
    <text evidence="22">The sequence shown here is derived from an EMBL/GenBank/DDBJ whole genome shotgun (WGS) entry which is preliminary data.</text>
</comment>
<comment type="similarity">
    <text evidence="17">Belongs to the NnrD/CARKD family.</text>
</comment>
<accession>A0ABV0CU08</accession>
<keyword evidence="23" id="KW-1185">Reference proteome</keyword>
<dbReference type="EMBL" id="JBDLBR010000001">
    <property type="protein sequence ID" value="MEN7536354.1"/>
    <property type="molecule type" value="Genomic_DNA"/>
</dbReference>
<keyword evidence="10 17" id="KW-0520">NAD</keyword>
<evidence type="ECO:0000256" key="17">
    <source>
        <dbReference type="HAMAP-Rule" id="MF_01965"/>
    </source>
</evidence>
<dbReference type="HAMAP" id="MF_01965">
    <property type="entry name" value="NADHX_dehydratase"/>
    <property type="match status" value="1"/>
</dbReference>
<evidence type="ECO:0000256" key="4">
    <source>
        <dbReference type="ARBA" id="ARBA00009524"/>
    </source>
</evidence>
<evidence type="ECO:0000259" key="20">
    <source>
        <dbReference type="PROSITE" id="PS51383"/>
    </source>
</evidence>
<feature type="binding site" evidence="17">
    <location>
        <position position="294"/>
    </location>
    <ligand>
        <name>(6S)-NADPHX</name>
        <dbReference type="ChEBI" id="CHEBI:64076"/>
    </ligand>
</feature>
<comment type="catalytic activity">
    <reaction evidence="2 18 19">
        <text>(6R)-NADPHX = (6S)-NADPHX</text>
        <dbReference type="Rhea" id="RHEA:32227"/>
        <dbReference type="ChEBI" id="CHEBI:64076"/>
        <dbReference type="ChEBI" id="CHEBI:64077"/>
        <dbReference type="EC" id="5.1.99.6"/>
    </reaction>
</comment>
<feature type="binding site" evidence="17">
    <location>
        <position position="342"/>
    </location>
    <ligand>
        <name>(6S)-NADPHX</name>
        <dbReference type="ChEBI" id="CHEBI:64076"/>
    </ligand>
</feature>
<dbReference type="InterPro" id="IPR030677">
    <property type="entry name" value="Nnr"/>
</dbReference>
<dbReference type="Proteomes" id="UP001484535">
    <property type="component" value="Unassembled WGS sequence"/>
</dbReference>
<evidence type="ECO:0000256" key="7">
    <source>
        <dbReference type="ARBA" id="ARBA00022840"/>
    </source>
</evidence>
<dbReference type="Gene3D" id="3.40.1190.20">
    <property type="match status" value="1"/>
</dbReference>
<dbReference type="PROSITE" id="PS51385">
    <property type="entry name" value="YJEF_N"/>
    <property type="match status" value="1"/>
</dbReference>
<dbReference type="Pfam" id="PF01256">
    <property type="entry name" value="Carb_kinase"/>
    <property type="match status" value="1"/>
</dbReference>
<keyword evidence="5 18" id="KW-0479">Metal-binding</keyword>
<keyword evidence="13" id="KW-0511">Multifunctional enzyme</keyword>
<feature type="binding site" evidence="17">
    <location>
        <position position="238"/>
    </location>
    <ligand>
        <name>(6S)-NADPHX</name>
        <dbReference type="ChEBI" id="CHEBI:64076"/>
    </ligand>
</feature>
<evidence type="ECO:0000256" key="10">
    <source>
        <dbReference type="ARBA" id="ARBA00023027"/>
    </source>
</evidence>
<dbReference type="InterPro" id="IPR017953">
    <property type="entry name" value="Carbohydrate_kinase_pred_CS"/>
</dbReference>
<sequence length="464" mass="48392">MEAPNQILTAAQMRSAEDRLIEGGTSVMELMERAGHGAADWVYRIAAGRKVTVLCGPGNNGGDGYVIARVLAERGVPVEVVAPRAPTTDAAKEARARWGGEPVATAKGAVLVDCLFGTGLSRPLSDDLHRLLIELSYHHEHWIAVDLPSGIDADSGELLNDRLPVYSLTIALGAWKLAHWMMPAQAIMGDMRLVDIGVMPVEGAASLSERPLLFAPERDDHKYSRGLLAVIGGAMPGAGVLASRAAMHGGAGYVKLYSDHDGLPGVPPDLVVASEAMPALATDPRISAVLIGPGLGRSEEARSVLAWALACDLPTVCDADALVLLEPEMLEDRSTPLVLTPHAGELDAIGNAFASSEPDRLEQLTELAEAIEGVLVAKGPDTIVAAPGRPPVFMPPAPSWLSTAGTGDVLAGLIASQLAVGEVTAFQAAQNGCWLHREAALRAGPAFSASDLVAQVPAAYGAFL</sequence>
<dbReference type="GO" id="GO:0052856">
    <property type="term" value="F:NAD(P)HX epimerase activity"/>
    <property type="evidence" value="ECO:0007669"/>
    <property type="project" value="UniProtKB-EC"/>
</dbReference>
<keyword evidence="6 17" id="KW-0547">Nucleotide-binding</keyword>
<dbReference type="InterPro" id="IPR029056">
    <property type="entry name" value="Ribokinase-like"/>
</dbReference>
<keyword evidence="7 17" id="KW-0067">ATP-binding</keyword>
<feature type="domain" description="YjeF C-terminal" evidence="20">
    <location>
        <begin position="205"/>
        <end position="463"/>
    </location>
</feature>
<dbReference type="PANTHER" id="PTHR12592:SF0">
    <property type="entry name" value="ATP-DEPENDENT (S)-NAD(P)H-HYDRATE DEHYDRATASE"/>
    <property type="match status" value="1"/>
</dbReference>
<evidence type="ECO:0000256" key="3">
    <source>
        <dbReference type="ARBA" id="ARBA00006001"/>
    </source>
</evidence>
<feature type="binding site" evidence="18">
    <location>
        <position position="113"/>
    </location>
    <ligand>
        <name>K(+)</name>
        <dbReference type="ChEBI" id="CHEBI:29103"/>
    </ligand>
</feature>
<dbReference type="HAMAP" id="MF_01966">
    <property type="entry name" value="NADHX_epimerase"/>
    <property type="match status" value="1"/>
</dbReference>
<gene>
    <name evidence="17" type="primary">nnrD</name>
    <name evidence="18" type="synonym">nnrE</name>
    <name evidence="22" type="ORF">ABDJ38_04125</name>
</gene>
<dbReference type="NCBIfam" id="TIGR00197">
    <property type="entry name" value="yjeF_nterm"/>
    <property type="match status" value="1"/>
</dbReference>
<evidence type="ECO:0000256" key="14">
    <source>
        <dbReference type="ARBA" id="ARBA00025153"/>
    </source>
</evidence>
<keyword evidence="11 18" id="KW-0413">Isomerase</keyword>
<comment type="cofactor">
    <cofactor evidence="17">
        <name>Mg(2+)</name>
        <dbReference type="ChEBI" id="CHEBI:18420"/>
    </cofactor>
</comment>
<comment type="subunit">
    <text evidence="17">Homotetramer.</text>
</comment>
<dbReference type="Gene3D" id="3.40.50.10260">
    <property type="entry name" value="YjeF N-terminal domain"/>
    <property type="match status" value="1"/>
</dbReference>
<evidence type="ECO:0000256" key="16">
    <source>
        <dbReference type="ARBA" id="ARBA00049209"/>
    </source>
</evidence>
<comment type="function">
    <text evidence="14 19">Bifunctional enzyme that catalyzes the epimerization of the S- and R-forms of NAD(P)HX and the dehydration of the S-form of NAD(P)HX at the expense of ADP, which is converted to AMP. This allows the repair of both epimers of NAD(P)HX, a damaged form of NAD(P)H that is a result of enzymatic or heat-dependent hydration.</text>
</comment>
<keyword evidence="12 17" id="KW-0456">Lyase</keyword>
<dbReference type="SUPFAM" id="SSF53613">
    <property type="entry name" value="Ribokinase-like"/>
    <property type="match status" value="1"/>
</dbReference>
<dbReference type="Pfam" id="PF03853">
    <property type="entry name" value="YjeF_N"/>
    <property type="match status" value="1"/>
</dbReference>
<name>A0ABV0CU08_9SPHN</name>
<dbReference type="PANTHER" id="PTHR12592">
    <property type="entry name" value="ATP-DEPENDENT (S)-NAD(P)H-HYDRATE DEHYDRATASE FAMILY MEMBER"/>
    <property type="match status" value="1"/>
</dbReference>
<evidence type="ECO:0000256" key="8">
    <source>
        <dbReference type="ARBA" id="ARBA00022857"/>
    </source>
</evidence>
<comment type="function">
    <text evidence="17">Catalyzes the dehydration of the S-form of NAD(P)HX at the expense of ADP, which is converted to AMP. Together with NAD(P)HX epimerase, which catalyzes the epimerization of the S- and R-forms, the enzyme allows the repair of both epimers of NAD(P)HX, a damaged form of NAD(P)H that is a result of enzymatic or heat-dependent hydration.</text>
</comment>
<comment type="function">
    <text evidence="18">Catalyzes the epimerization of the S- and R-forms of NAD(P)HX, a damaged form of NAD(P)H that is a result of enzymatic or heat-dependent hydration. This is a prerequisite for the S-specific NAD(P)H-hydrate dehydratase to allow the repair of both epimers of NAD(P)HX.</text>
</comment>
<proteinExistence type="inferred from homology"/>
<dbReference type="InterPro" id="IPR000631">
    <property type="entry name" value="CARKD"/>
</dbReference>
<evidence type="ECO:0000256" key="9">
    <source>
        <dbReference type="ARBA" id="ARBA00022958"/>
    </source>
</evidence>
<keyword evidence="8 17" id="KW-0521">NADP</keyword>
<dbReference type="EC" id="5.1.99.6" evidence="19"/>
<evidence type="ECO:0000256" key="15">
    <source>
        <dbReference type="ARBA" id="ARBA00048238"/>
    </source>
</evidence>
<feature type="binding site" evidence="18">
    <location>
        <begin position="59"/>
        <end position="63"/>
    </location>
    <ligand>
        <name>(6S)-NADPHX</name>
        <dbReference type="ChEBI" id="CHEBI:64076"/>
    </ligand>
</feature>
<comment type="caution">
    <text evidence="18">Lacks conserved residue(s) required for the propagation of feature annotation.</text>
</comment>
<feature type="domain" description="YjeF N-terminal" evidence="21">
    <location>
        <begin position="13"/>
        <end position="204"/>
    </location>
</feature>
<evidence type="ECO:0000256" key="6">
    <source>
        <dbReference type="ARBA" id="ARBA00022741"/>
    </source>
</evidence>
<evidence type="ECO:0000256" key="19">
    <source>
        <dbReference type="PIRNR" id="PIRNR017184"/>
    </source>
</evidence>
<comment type="catalytic activity">
    <reaction evidence="15 17 19">
        <text>(6S)-NADHX + ADP = AMP + phosphate + NADH + H(+)</text>
        <dbReference type="Rhea" id="RHEA:32223"/>
        <dbReference type="ChEBI" id="CHEBI:15378"/>
        <dbReference type="ChEBI" id="CHEBI:43474"/>
        <dbReference type="ChEBI" id="CHEBI:57945"/>
        <dbReference type="ChEBI" id="CHEBI:64074"/>
        <dbReference type="ChEBI" id="CHEBI:456215"/>
        <dbReference type="ChEBI" id="CHEBI:456216"/>
        <dbReference type="EC" id="4.2.1.136"/>
    </reaction>
</comment>
<dbReference type="PROSITE" id="PS01050">
    <property type="entry name" value="YJEF_C_2"/>
    <property type="match status" value="1"/>
</dbReference>
<feature type="binding site" evidence="18">
    <location>
        <position position="60"/>
    </location>
    <ligand>
        <name>K(+)</name>
        <dbReference type="ChEBI" id="CHEBI:29103"/>
    </ligand>
</feature>
<evidence type="ECO:0000256" key="12">
    <source>
        <dbReference type="ARBA" id="ARBA00023239"/>
    </source>
</evidence>
<evidence type="ECO:0000256" key="18">
    <source>
        <dbReference type="HAMAP-Rule" id="MF_01966"/>
    </source>
</evidence>
<feature type="binding site" evidence="17">
    <location>
        <position position="408"/>
    </location>
    <ligand>
        <name>(6S)-NADPHX</name>
        <dbReference type="ChEBI" id="CHEBI:64076"/>
    </ligand>
</feature>
<keyword evidence="9 18" id="KW-0630">Potassium</keyword>
<dbReference type="InterPro" id="IPR004443">
    <property type="entry name" value="YjeF_N_dom"/>
</dbReference>
<evidence type="ECO:0000256" key="1">
    <source>
        <dbReference type="ARBA" id="ARBA00000013"/>
    </source>
</evidence>
<dbReference type="CDD" id="cd01171">
    <property type="entry name" value="YXKO-related"/>
    <property type="match status" value="1"/>
</dbReference>
<dbReference type="SUPFAM" id="SSF64153">
    <property type="entry name" value="YjeF N-terminal domain-like"/>
    <property type="match status" value="1"/>
</dbReference>
<evidence type="ECO:0000259" key="21">
    <source>
        <dbReference type="PROSITE" id="PS51385"/>
    </source>
</evidence>
<feature type="binding site" evidence="17">
    <location>
        <position position="407"/>
    </location>
    <ligand>
        <name>AMP</name>
        <dbReference type="ChEBI" id="CHEBI:456215"/>
    </ligand>
</feature>
<comment type="similarity">
    <text evidence="18">Belongs to the NnrE/AIBP family.</text>
</comment>